<accession>A0A3S1BV48</accession>
<evidence type="ECO:0000256" key="1">
    <source>
        <dbReference type="SAM" id="SignalP"/>
    </source>
</evidence>
<gene>
    <name evidence="2" type="ORF">EGW08_002660</name>
</gene>
<feature type="chain" id="PRO_5018654740" evidence="1">
    <location>
        <begin position="24"/>
        <end position="143"/>
    </location>
</feature>
<dbReference type="EMBL" id="RQTK01000052">
    <property type="protein sequence ID" value="RUS89542.1"/>
    <property type="molecule type" value="Genomic_DNA"/>
</dbReference>
<sequence>MGPFSFLFFSFFLLVFFSAGSRAEVKNSTPQRSRTLHPRGQELYIPEVKNSLSQTERSRTLHFRGQELYTPEVIPELYISEVNNSAFQRSKSRYRKFTWQWSCLHLEEPPDFGREQLDEGRREHGVGYVHVLEVVVGRGYDLQ</sequence>
<dbReference type="Proteomes" id="UP000271974">
    <property type="component" value="Unassembled WGS sequence"/>
</dbReference>
<feature type="signal peptide" evidence="1">
    <location>
        <begin position="1"/>
        <end position="23"/>
    </location>
</feature>
<organism evidence="2 3">
    <name type="scientific">Elysia chlorotica</name>
    <name type="common">Eastern emerald elysia</name>
    <name type="synonym">Sea slug</name>
    <dbReference type="NCBI Taxonomy" id="188477"/>
    <lineage>
        <taxon>Eukaryota</taxon>
        <taxon>Metazoa</taxon>
        <taxon>Spiralia</taxon>
        <taxon>Lophotrochozoa</taxon>
        <taxon>Mollusca</taxon>
        <taxon>Gastropoda</taxon>
        <taxon>Heterobranchia</taxon>
        <taxon>Euthyneura</taxon>
        <taxon>Panpulmonata</taxon>
        <taxon>Sacoglossa</taxon>
        <taxon>Placobranchoidea</taxon>
        <taxon>Plakobranchidae</taxon>
        <taxon>Elysia</taxon>
    </lineage>
</organism>
<dbReference type="AlphaFoldDB" id="A0A3S1BV48"/>
<keyword evidence="1" id="KW-0732">Signal</keyword>
<evidence type="ECO:0000313" key="2">
    <source>
        <dbReference type="EMBL" id="RUS89542.1"/>
    </source>
</evidence>
<keyword evidence="3" id="KW-1185">Reference proteome</keyword>
<evidence type="ECO:0000313" key="3">
    <source>
        <dbReference type="Proteomes" id="UP000271974"/>
    </source>
</evidence>
<proteinExistence type="predicted"/>
<protein>
    <submittedName>
        <fullName evidence="2">Uncharacterized protein</fullName>
    </submittedName>
</protein>
<comment type="caution">
    <text evidence="2">The sequence shown here is derived from an EMBL/GenBank/DDBJ whole genome shotgun (WGS) entry which is preliminary data.</text>
</comment>
<name>A0A3S1BV48_ELYCH</name>
<reference evidence="2 3" key="1">
    <citation type="submission" date="2019-01" db="EMBL/GenBank/DDBJ databases">
        <title>A draft genome assembly of the solar-powered sea slug Elysia chlorotica.</title>
        <authorList>
            <person name="Cai H."/>
            <person name="Li Q."/>
            <person name="Fang X."/>
            <person name="Li J."/>
            <person name="Curtis N.E."/>
            <person name="Altenburger A."/>
            <person name="Shibata T."/>
            <person name="Feng M."/>
            <person name="Maeda T."/>
            <person name="Schwartz J.A."/>
            <person name="Shigenobu S."/>
            <person name="Lundholm N."/>
            <person name="Nishiyama T."/>
            <person name="Yang H."/>
            <person name="Hasebe M."/>
            <person name="Li S."/>
            <person name="Pierce S.K."/>
            <person name="Wang J."/>
        </authorList>
    </citation>
    <scope>NUCLEOTIDE SEQUENCE [LARGE SCALE GENOMIC DNA]</scope>
    <source>
        <strain evidence="2">EC2010</strain>
        <tissue evidence="2">Whole organism of an adult</tissue>
    </source>
</reference>